<evidence type="ECO:0000313" key="20">
    <source>
        <dbReference type="Proteomes" id="UP000755667"/>
    </source>
</evidence>
<keyword evidence="12" id="KW-0902">Two-component regulatory system</keyword>
<dbReference type="PROSITE" id="PS50885">
    <property type="entry name" value="HAMP"/>
    <property type="match status" value="1"/>
</dbReference>
<evidence type="ECO:0000256" key="1">
    <source>
        <dbReference type="ARBA" id="ARBA00000085"/>
    </source>
</evidence>
<gene>
    <name evidence="18" type="ORF">JQX41_06170</name>
    <name evidence="19" type="ORF">JQX48_06170</name>
</gene>
<dbReference type="EMBL" id="JAFBXE010000003">
    <property type="protein sequence ID" value="MBM2411877.1"/>
    <property type="molecule type" value="Genomic_DNA"/>
</dbReference>
<dbReference type="InterPro" id="IPR003594">
    <property type="entry name" value="HATPase_dom"/>
</dbReference>
<dbReference type="AlphaFoldDB" id="A0A9Q2P9S8"/>
<keyword evidence="13 14" id="KW-0472">Membrane</keyword>
<keyword evidence="4" id="KW-1003">Cell membrane</keyword>
<dbReference type="CDD" id="cd00130">
    <property type="entry name" value="PAS"/>
    <property type="match status" value="1"/>
</dbReference>
<evidence type="ECO:0000259" key="16">
    <source>
        <dbReference type="PROSITE" id="PS50112"/>
    </source>
</evidence>
<keyword evidence="8" id="KW-0547">Nucleotide-binding</keyword>
<dbReference type="InterPro" id="IPR005467">
    <property type="entry name" value="His_kinase_dom"/>
</dbReference>
<evidence type="ECO:0000259" key="15">
    <source>
        <dbReference type="PROSITE" id="PS50109"/>
    </source>
</evidence>
<keyword evidence="6" id="KW-0808">Transferase</keyword>
<dbReference type="GO" id="GO:0006355">
    <property type="term" value="P:regulation of DNA-templated transcription"/>
    <property type="evidence" value="ECO:0007669"/>
    <property type="project" value="InterPro"/>
</dbReference>
<dbReference type="FunFam" id="1.10.287.130:FF:000107">
    <property type="entry name" value="Sensor histidine kinase YycG"/>
    <property type="match status" value="1"/>
</dbReference>
<dbReference type="Pfam" id="PF00512">
    <property type="entry name" value="HisKA"/>
    <property type="match status" value="1"/>
</dbReference>
<feature type="transmembrane region" description="Helical" evidence="14">
    <location>
        <begin position="317"/>
        <end position="339"/>
    </location>
</feature>
<keyword evidence="10" id="KW-0067">ATP-binding</keyword>
<evidence type="ECO:0000256" key="3">
    <source>
        <dbReference type="ARBA" id="ARBA00012438"/>
    </source>
</evidence>
<dbReference type="Pfam" id="PF19312">
    <property type="entry name" value="NtrY_N"/>
    <property type="match status" value="1"/>
</dbReference>
<evidence type="ECO:0000256" key="11">
    <source>
        <dbReference type="ARBA" id="ARBA00022989"/>
    </source>
</evidence>
<evidence type="ECO:0000256" key="8">
    <source>
        <dbReference type="ARBA" id="ARBA00022741"/>
    </source>
</evidence>
<evidence type="ECO:0000256" key="12">
    <source>
        <dbReference type="ARBA" id="ARBA00023012"/>
    </source>
</evidence>
<evidence type="ECO:0000313" key="18">
    <source>
        <dbReference type="EMBL" id="MBM2411877.1"/>
    </source>
</evidence>
<comment type="catalytic activity">
    <reaction evidence="1">
        <text>ATP + protein L-histidine = ADP + protein N-phospho-L-histidine.</text>
        <dbReference type="EC" id="2.7.13.3"/>
    </reaction>
</comment>
<evidence type="ECO:0000256" key="4">
    <source>
        <dbReference type="ARBA" id="ARBA00022475"/>
    </source>
</evidence>
<feature type="transmembrane region" description="Helical" evidence="14">
    <location>
        <begin position="40"/>
        <end position="61"/>
    </location>
</feature>
<dbReference type="PANTHER" id="PTHR42878:SF7">
    <property type="entry name" value="SENSOR HISTIDINE KINASE GLRK"/>
    <property type="match status" value="1"/>
</dbReference>
<dbReference type="SMART" id="SM00387">
    <property type="entry name" value="HATPase_c"/>
    <property type="match status" value="1"/>
</dbReference>
<dbReference type="PANTHER" id="PTHR42878">
    <property type="entry name" value="TWO-COMPONENT HISTIDINE KINASE"/>
    <property type="match status" value="1"/>
</dbReference>
<dbReference type="Pfam" id="PF00672">
    <property type="entry name" value="HAMP"/>
    <property type="match status" value="1"/>
</dbReference>
<dbReference type="PIRSF" id="PIRSF037532">
    <property type="entry name" value="STHK_NtrY"/>
    <property type="match status" value="1"/>
</dbReference>
<organism evidence="18 20">
    <name type="scientific">Marivita cryptomonadis</name>
    <dbReference type="NCBI Taxonomy" id="505252"/>
    <lineage>
        <taxon>Bacteria</taxon>
        <taxon>Pseudomonadati</taxon>
        <taxon>Pseudomonadota</taxon>
        <taxon>Alphaproteobacteria</taxon>
        <taxon>Rhodobacterales</taxon>
        <taxon>Roseobacteraceae</taxon>
        <taxon>Marivita</taxon>
    </lineage>
</organism>
<dbReference type="Proteomes" id="UP000809440">
    <property type="component" value="Unassembled WGS sequence"/>
</dbReference>
<dbReference type="PROSITE" id="PS50109">
    <property type="entry name" value="HIS_KIN"/>
    <property type="match status" value="1"/>
</dbReference>
<dbReference type="Gene3D" id="3.30.450.20">
    <property type="entry name" value="PAS domain"/>
    <property type="match status" value="1"/>
</dbReference>
<evidence type="ECO:0000256" key="10">
    <source>
        <dbReference type="ARBA" id="ARBA00022840"/>
    </source>
</evidence>
<sequence length="780" mass="87074">MAVAGLRGTSRRGLAVATWARSWNWTRLSRMRRQRRYQNAMTLGLVLLGPVLAVATILVLGPLDTGAGAQFNLRLVLLADLIYVLLLAALVLSRVGNLIAARRAKSAGSRLHLRLTGAFALMALLPTITVAVFAVLTINIGLETWFSERVRNVVGASLSAAEAYEQEHRDGLTQDAEALAAFLDANRRATFIMDDGELRQALSQGQAQIQRGLREAYVIDGTSEIRARGEGSYLFDFERPAADVIAEANEIGFALVQDWDNNELRALIPLRAFTDRYLYITREVDGQILNLLDDTQETARFYQQQENDRGRVLFDFALLYLGFAFLLILAAVWLGLWFAERLSRPVGRLTGAAQRVGAGDLDVKVQEEDGDDEIAMLGRYFNQMTRQLKGQRETLLDNTRQIERRQRLFDSVLTSVTSGVVGLDADGRVTFVNRSAERLLAWHENQRSVEITMAVPEFGPLFERLREQGIETAQEEIKVSRESRLENLLVRLSTRRREDGGLEGYVVAFDDVTDLVSAQRMAAWGDVARRIAHEIKNPLTPIQLSAERIRRKFRRQLGEEDAQSLEQLTEVIVRQTNDLRRIVDEFSKFARMPEPERKPEDIVDILRSVILLQEAGQPNVGFVTDLPTQGIPAEIDATMIGQAFTNLVKNAGEAIESYNETEPEQPVVPQVRVSCIVDEDMAVVRISDNGIGLPEDPSRLFEPYVTTREKGTGLGLPIVKKIIEEHGGTLTLERAEAFDDTGRHGAMAVIRLPVLTLLETESDINELEADAAPAETTFKM</sequence>
<reference evidence="18 21" key="1">
    <citation type="submission" date="2021-01" db="EMBL/GenBank/DDBJ databases">
        <title>Diatom-associated Roseobacters Show Island Model of Population Structure.</title>
        <authorList>
            <person name="Qu L."/>
            <person name="Feng X."/>
            <person name="Chen Y."/>
            <person name="Li L."/>
            <person name="Wang X."/>
            <person name="Hu Z."/>
            <person name="Wang H."/>
            <person name="Luo H."/>
        </authorList>
    </citation>
    <scope>NUCLEOTIDE SEQUENCE</scope>
    <source>
        <strain evidence="19 21">CC28-63</strain>
        <strain evidence="18">CC28-69</strain>
    </source>
</reference>
<dbReference type="SUPFAM" id="SSF55874">
    <property type="entry name" value="ATPase domain of HSP90 chaperone/DNA topoisomerase II/histidine kinase"/>
    <property type="match status" value="1"/>
</dbReference>
<evidence type="ECO:0000256" key="9">
    <source>
        <dbReference type="ARBA" id="ARBA00022777"/>
    </source>
</evidence>
<keyword evidence="9 18" id="KW-0418">Kinase</keyword>
<feature type="domain" description="HAMP" evidence="17">
    <location>
        <begin position="340"/>
        <end position="393"/>
    </location>
</feature>
<keyword evidence="21" id="KW-1185">Reference proteome</keyword>
<name>A0A9Q2P9S8_9RHOB</name>
<dbReference type="EMBL" id="JAFBXF010000003">
    <property type="protein sequence ID" value="MBM2416544.1"/>
    <property type="molecule type" value="Genomic_DNA"/>
</dbReference>
<keyword evidence="7 14" id="KW-0812">Transmembrane</keyword>
<comment type="subcellular location">
    <subcellularLocation>
        <location evidence="2">Cell membrane</location>
        <topology evidence="2">Multi-pass membrane protein</topology>
    </subcellularLocation>
</comment>
<evidence type="ECO:0000256" key="7">
    <source>
        <dbReference type="ARBA" id="ARBA00022692"/>
    </source>
</evidence>
<evidence type="ECO:0000256" key="2">
    <source>
        <dbReference type="ARBA" id="ARBA00004651"/>
    </source>
</evidence>
<dbReference type="GO" id="GO:0005524">
    <property type="term" value="F:ATP binding"/>
    <property type="evidence" value="ECO:0007669"/>
    <property type="project" value="UniProtKB-KW"/>
</dbReference>
<dbReference type="InterPro" id="IPR050351">
    <property type="entry name" value="BphY/WalK/GraS-like"/>
</dbReference>
<dbReference type="GO" id="GO:0000156">
    <property type="term" value="F:phosphorelay response regulator activity"/>
    <property type="evidence" value="ECO:0007669"/>
    <property type="project" value="TreeGrafter"/>
</dbReference>
<dbReference type="SUPFAM" id="SSF158472">
    <property type="entry name" value="HAMP domain-like"/>
    <property type="match status" value="1"/>
</dbReference>
<dbReference type="InterPro" id="IPR036890">
    <property type="entry name" value="HATPase_C_sf"/>
</dbReference>
<dbReference type="InterPro" id="IPR003661">
    <property type="entry name" value="HisK_dim/P_dom"/>
</dbReference>
<dbReference type="PROSITE" id="PS50112">
    <property type="entry name" value="PAS"/>
    <property type="match status" value="1"/>
</dbReference>
<accession>A0A9Q2P9S8</accession>
<keyword evidence="11 14" id="KW-1133">Transmembrane helix</keyword>
<evidence type="ECO:0000259" key="17">
    <source>
        <dbReference type="PROSITE" id="PS50885"/>
    </source>
</evidence>
<dbReference type="InterPro" id="IPR003660">
    <property type="entry name" value="HAMP_dom"/>
</dbReference>
<dbReference type="EC" id="2.7.13.3" evidence="3"/>
<dbReference type="InterPro" id="IPR045671">
    <property type="entry name" value="NtrY-like_N"/>
</dbReference>
<evidence type="ECO:0000313" key="21">
    <source>
        <dbReference type="Proteomes" id="UP000809440"/>
    </source>
</evidence>
<dbReference type="Gene3D" id="3.30.565.10">
    <property type="entry name" value="Histidine kinase-like ATPase, C-terminal domain"/>
    <property type="match status" value="1"/>
</dbReference>
<dbReference type="CDD" id="cd00082">
    <property type="entry name" value="HisKA"/>
    <property type="match status" value="1"/>
</dbReference>
<dbReference type="GO" id="GO:0000155">
    <property type="term" value="F:phosphorelay sensor kinase activity"/>
    <property type="evidence" value="ECO:0007669"/>
    <property type="project" value="InterPro"/>
</dbReference>
<evidence type="ECO:0000313" key="19">
    <source>
        <dbReference type="EMBL" id="MBM2416544.1"/>
    </source>
</evidence>
<feature type="domain" description="PAS" evidence="16">
    <location>
        <begin position="405"/>
        <end position="446"/>
    </location>
</feature>
<dbReference type="InterPro" id="IPR036097">
    <property type="entry name" value="HisK_dim/P_sf"/>
</dbReference>
<dbReference type="InterPro" id="IPR000014">
    <property type="entry name" value="PAS"/>
</dbReference>
<dbReference type="GO" id="GO:0007234">
    <property type="term" value="P:osmosensory signaling via phosphorelay pathway"/>
    <property type="evidence" value="ECO:0007669"/>
    <property type="project" value="TreeGrafter"/>
</dbReference>
<dbReference type="Pfam" id="PF00989">
    <property type="entry name" value="PAS"/>
    <property type="match status" value="1"/>
</dbReference>
<dbReference type="CDD" id="cd06225">
    <property type="entry name" value="HAMP"/>
    <property type="match status" value="1"/>
</dbReference>
<dbReference type="SUPFAM" id="SSF55785">
    <property type="entry name" value="PYP-like sensor domain (PAS domain)"/>
    <property type="match status" value="1"/>
</dbReference>
<dbReference type="InterPro" id="IPR013767">
    <property type="entry name" value="PAS_fold"/>
</dbReference>
<dbReference type="SMART" id="SM00388">
    <property type="entry name" value="HisKA"/>
    <property type="match status" value="1"/>
</dbReference>
<dbReference type="SUPFAM" id="SSF47384">
    <property type="entry name" value="Homodimeric domain of signal transducing histidine kinase"/>
    <property type="match status" value="1"/>
</dbReference>
<dbReference type="InterPro" id="IPR004358">
    <property type="entry name" value="Sig_transdc_His_kin-like_C"/>
</dbReference>
<dbReference type="Gene3D" id="1.10.287.130">
    <property type="match status" value="1"/>
</dbReference>
<evidence type="ECO:0000256" key="6">
    <source>
        <dbReference type="ARBA" id="ARBA00022679"/>
    </source>
</evidence>
<evidence type="ECO:0000256" key="14">
    <source>
        <dbReference type="SAM" id="Phobius"/>
    </source>
</evidence>
<feature type="transmembrane region" description="Helical" evidence="14">
    <location>
        <begin position="73"/>
        <end position="92"/>
    </location>
</feature>
<dbReference type="InterPro" id="IPR035965">
    <property type="entry name" value="PAS-like_dom_sf"/>
</dbReference>
<dbReference type="Proteomes" id="UP000755667">
    <property type="component" value="Unassembled WGS sequence"/>
</dbReference>
<evidence type="ECO:0000256" key="5">
    <source>
        <dbReference type="ARBA" id="ARBA00022553"/>
    </source>
</evidence>
<feature type="transmembrane region" description="Helical" evidence="14">
    <location>
        <begin position="113"/>
        <end position="142"/>
    </location>
</feature>
<dbReference type="Pfam" id="PF02518">
    <property type="entry name" value="HATPase_c"/>
    <property type="match status" value="1"/>
</dbReference>
<dbReference type="GO" id="GO:0030295">
    <property type="term" value="F:protein kinase activator activity"/>
    <property type="evidence" value="ECO:0007669"/>
    <property type="project" value="TreeGrafter"/>
</dbReference>
<proteinExistence type="predicted"/>
<dbReference type="PRINTS" id="PR00344">
    <property type="entry name" value="BCTRLSENSOR"/>
</dbReference>
<dbReference type="OrthoDB" id="9776727at2"/>
<feature type="domain" description="Histidine kinase" evidence="15">
    <location>
        <begin position="530"/>
        <end position="756"/>
    </location>
</feature>
<evidence type="ECO:0000256" key="13">
    <source>
        <dbReference type="ARBA" id="ARBA00023136"/>
    </source>
</evidence>
<keyword evidence="5" id="KW-0597">Phosphoprotein</keyword>
<dbReference type="GO" id="GO:0005886">
    <property type="term" value="C:plasma membrane"/>
    <property type="evidence" value="ECO:0007669"/>
    <property type="project" value="UniProtKB-SubCell"/>
</dbReference>
<dbReference type="InterPro" id="IPR017232">
    <property type="entry name" value="NtrY"/>
</dbReference>
<comment type="caution">
    <text evidence="18">The sequence shown here is derived from an EMBL/GenBank/DDBJ whole genome shotgun (WGS) entry which is preliminary data.</text>
</comment>
<dbReference type="Gene3D" id="6.10.340.10">
    <property type="match status" value="1"/>
</dbReference>
<protein>
    <recommendedName>
        <fullName evidence="3">histidine kinase</fullName>
        <ecNumber evidence="3">2.7.13.3</ecNumber>
    </recommendedName>
</protein>
<dbReference type="SMART" id="SM00304">
    <property type="entry name" value="HAMP"/>
    <property type="match status" value="1"/>
</dbReference>